<keyword evidence="3" id="KW-1185">Reference proteome</keyword>
<reference evidence="2 3" key="1">
    <citation type="submission" date="2017-12" db="EMBL/GenBank/DDBJ databases">
        <title>Hemimetabolous genomes reveal molecular basis of termite eusociality.</title>
        <authorList>
            <person name="Harrison M.C."/>
            <person name="Jongepier E."/>
            <person name="Robertson H.M."/>
            <person name="Arning N."/>
            <person name="Bitard-Feildel T."/>
            <person name="Chao H."/>
            <person name="Childers C.P."/>
            <person name="Dinh H."/>
            <person name="Doddapaneni H."/>
            <person name="Dugan S."/>
            <person name="Gowin J."/>
            <person name="Greiner C."/>
            <person name="Han Y."/>
            <person name="Hu H."/>
            <person name="Hughes D.S.T."/>
            <person name="Huylmans A.-K."/>
            <person name="Kemena C."/>
            <person name="Kremer L.P.M."/>
            <person name="Lee S.L."/>
            <person name="Lopez-Ezquerra A."/>
            <person name="Mallet L."/>
            <person name="Monroy-Kuhn J.M."/>
            <person name="Moser A."/>
            <person name="Murali S.C."/>
            <person name="Muzny D.M."/>
            <person name="Otani S."/>
            <person name="Piulachs M.-D."/>
            <person name="Poelchau M."/>
            <person name="Qu J."/>
            <person name="Schaub F."/>
            <person name="Wada-Katsumata A."/>
            <person name="Worley K.C."/>
            <person name="Xie Q."/>
            <person name="Ylla G."/>
            <person name="Poulsen M."/>
            <person name="Gibbs R.A."/>
            <person name="Schal C."/>
            <person name="Richards S."/>
            <person name="Belles X."/>
            <person name="Korb J."/>
            <person name="Bornberg-Bauer E."/>
        </authorList>
    </citation>
    <scope>NUCLEOTIDE SEQUENCE [LARGE SCALE GENOMIC DNA]</scope>
    <source>
        <tissue evidence="2">Whole body</tissue>
    </source>
</reference>
<comment type="caution">
    <text evidence="2">The sequence shown here is derived from an EMBL/GenBank/DDBJ whole genome shotgun (WGS) entry which is preliminary data.</text>
</comment>
<dbReference type="Proteomes" id="UP000235965">
    <property type="component" value="Unassembled WGS sequence"/>
</dbReference>
<dbReference type="OrthoDB" id="8122554at2759"/>
<dbReference type="AlphaFoldDB" id="A0A2J7PTC5"/>
<evidence type="ECO:0000259" key="1">
    <source>
        <dbReference type="Pfam" id="PF23055"/>
    </source>
</evidence>
<dbReference type="EMBL" id="NEVH01021586">
    <property type="protein sequence ID" value="PNF19590.1"/>
    <property type="molecule type" value="Genomic_DNA"/>
</dbReference>
<protein>
    <recommendedName>
        <fullName evidence="1">DUF7041 domain-containing protein</fullName>
    </recommendedName>
</protein>
<dbReference type="InterPro" id="IPR055469">
    <property type="entry name" value="DUF7041"/>
</dbReference>
<proteinExistence type="predicted"/>
<dbReference type="STRING" id="105785.A0A2J7PTC5"/>
<sequence>MATFDSTTLTGAPRVTVRLPPFWAEQPAIWFAQAEAQFPLANIGDEQTKFYYTISQPDQRYAARVAPPVHIPYATLRAVAVGRLTPSKERRIYQIITVEEMGDRKPWQFLGHLRTLAPDMPEYIMRPIWASRLPPQIREYSLAKMSARTFPDRPVPATREATPSTFVHSDLKKCTHVFLRRVTTSRALELTYSGPYQVLSRKDKSMQILVRGRLATVSTDRVKPAYLLNETGRGTTTKTFNPAADETPTAVPHAVPPQHVQRTTRSGRHVHFADCFNS</sequence>
<dbReference type="InParanoid" id="A0A2J7PTC5"/>
<gene>
    <name evidence="2" type="ORF">B7P43_G17138</name>
</gene>
<evidence type="ECO:0000313" key="3">
    <source>
        <dbReference type="Proteomes" id="UP000235965"/>
    </source>
</evidence>
<dbReference type="Pfam" id="PF23055">
    <property type="entry name" value="DUF7041"/>
    <property type="match status" value="1"/>
</dbReference>
<dbReference type="PANTHER" id="PTHR33327:SF3">
    <property type="entry name" value="RNA-DIRECTED DNA POLYMERASE"/>
    <property type="match status" value="1"/>
</dbReference>
<dbReference type="PANTHER" id="PTHR33327">
    <property type="entry name" value="ENDONUCLEASE"/>
    <property type="match status" value="1"/>
</dbReference>
<evidence type="ECO:0000313" key="2">
    <source>
        <dbReference type="EMBL" id="PNF19590.1"/>
    </source>
</evidence>
<name>A0A2J7PTC5_9NEOP</name>
<accession>A0A2J7PTC5</accession>
<feature type="domain" description="DUF7041" evidence="1">
    <location>
        <begin position="19"/>
        <end position="96"/>
    </location>
</feature>
<organism evidence="2 3">
    <name type="scientific">Cryptotermes secundus</name>
    <dbReference type="NCBI Taxonomy" id="105785"/>
    <lineage>
        <taxon>Eukaryota</taxon>
        <taxon>Metazoa</taxon>
        <taxon>Ecdysozoa</taxon>
        <taxon>Arthropoda</taxon>
        <taxon>Hexapoda</taxon>
        <taxon>Insecta</taxon>
        <taxon>Pterygota</taxon>
        <taxon>Neoptera</taxon>
        <taxon>Polyneoptera</taxon>
        <taxon>Dictyoptera</taxon>
        <taxon>Blattodea</taxon>
        <taxon>Blattoidea</taxon>
        <taxon>Termitoidae</taxon>
        <taxon>Kalotermitidae</taxon>
        <taxon>Cryptotermitinae</taxon>
        <taxon>Cryptotermes</taxon>
    </lineage>
</organism>